<evidence type="ECO:0000313" key="10">
    <source>
        <dbReference type="Proteomes" id="UP000622552"/>
    </source>
</evidence>
<feature type="transmembrane region" description="Helical" evidence="7">
    <location>
        <begin position="255"/>
        <end position="276"/>
    </location>
</feature>
<evidence type="ECO:0000256" key="2">
    <source>
        <dbReference type="ARBA" id="ARBA00022448"/>
    </source>
</evidence>
<feature type="domain" description="Major facilitator superfamily (MFS) profile" evidence="8">
    <location>
        <begin position="218"/>
        <end position="412"/>
    </location>
</feature>
<evidence type="ECO:0000256" key="6">
    <source>
        <dbReference type="ARBA" id="ARBA00023136"/>
    </source>
</evidence>
<dbReference type="Gene3D" id="1.20.1250.20">
    <property type="entry name" value="MFS general substrate transporter like domains"/>
    <property type="match status" value="2"/>
</dbReference>
<keyword evidence="2" id="KW-0813">Transport</keyword>
<dbReference type="Proteomes" id="UP000622552">
    <property type="component" value="Unassembled WGS sequence"/>
</dbReference>
<dbReference type="PROSITE" id="PS50850">
    <property type="entry name" value="MFS"/>
    <property type="match status" value="1"/>
</dbReference>
<keyword evidence="3" id="KW-1003">Cell membrane</keyword>
<feature type="transmembrane region" description="Helical" evidence="7">
    <location>
        <begin position="135"/>
        <end position="158"/>
    </location>
</feature>
<keyword evidence="10" id="KW-1185">Reference proteome</keyword>
<dbReference type="InterPro" id="IPR036259">
    <property type="entry name" value="MFS_trans_sf"/>
</dbReference>
<dbReference type="PANTHER" id="PTHR23513:SF9">
    <property type="entry name" value="ENTEROBACTIN EXPORTER ENTS"/>
    <property type="match status" value="1"/>
</dbReference>
<dbReference type="SUPFAM" id="SSF103473">
    <property type="entry name" value="MFS general substrate transporter"/>
    <property type="match status" value="1"/>
</dbReference>
<dbReference type="InterPro" id="IPR010290">
    <property type="entry name" value="TM_effector"/>
</dbReference>
<feature type="transmembrane region" description="Helical" evidence="7">
    <location>
        <begin position="81"/>
        <end position="101"/>
    </location>
</feature>
<proteinExistence type="predicted"/>
<feature type="transmembrane region" description="Helical" evidence="7">
    <location>
        <begin position="170"/>
        <end position="191"/>
    </location>
</feature>
<dbReference type="AlphaFoldDB" id="A0A8J7GHI8"/>
<feature type="transmembrane region" description="Helical" evidence="7">
    <location>
        <begin position="311"/>
        <end position="333"/>
    </location>
</feature>
<dbReference type="CDD" id="cd06173">
    <property type="entry name" value="MFS_MefA_like"/>
    <property type="match status" value="1"/>
</dbReference>
<evidence type="ECO:0000256" key="4">
    <source>
        <dbReference type="ARBA" id="ARBA00022692"/>
    </source>
</evidence>
<feature type="transmembrane region" description="Helical" evidence="7">
    <location>
        <begin position="375"/>
        <end position="399"/>
    </location>
</feature>
<evidence type="ECO:0000259" key="8">
    <source>
        <dbReference type="PROSITE" id="PS50850"/>
    </source>
</evidence>
<dbReference type="GO" id="GO:0005886">
    <property type="term" value="C:plasma membrane"/>
    <property type="evidence" value="ECO:0007669"/>
    <property type="project" value="UniProtKB-SubCell"/>
</dbReference>
<sequence length="412" mass="41798">MRILLDTRPLRESPAFRRLWAGSALSAVGGQMTTFAVALQVYTLTRSSAAVGAVGLAMAVPAIVVGLLGGPLIDAVDRRRLVLAASGALAAVSALFAVQAFADLRQLWPLYLLVAVQSMLNSVNMPARRTFVPRLLAPSSLPAGAALGMLTMHGAVTVGPVLAGAVAAGWGLRACYLIDALSFAAALYGVFRLPPMPPEGGAARPGLRAVGEGLRFIRGHRVIAGAFLADMSATVLGMPFALFPAINAEHFGGRAVTLGLLTAAPAVGGVLGSALSGPVSHVTRQGRAILVAGAVWGVGLAGFGLSRSLWLALALLVLAGTADVISVVFRTAVVQAATPDRYRGRVSAAEYVVGVGCPQLGNFRAGAVGSLTTPAISAVGGGLATVLGAVLVGLAIPAFRRQQADPASRPAT</sequence>
<comment type="caution">
    <text evidence="9">The sequence shown here is derived from an EMBL/GenBank/DDBJ whole genome shotgun (WGS) entry which is preliminary data.</text>
</comment>
<comment type="subcellular location">
    <subcellularLocation>
        <location evidence="1">Cell inner membrane</location>
        <topology evidence="1">Multi-pass membrane protein</topology>
    </subcellularLocation>
</comment>
<evidence type="ECO:0000256" key="7">
    <source>
        <dbReference type="SAM" id="Phobius"/>
    </source>
</evidence>
<feature type="transmembrane region" description="Helical" evidence="7">
    <location>
        <begin position="20"/>
        <end position="42"/>
    </location>
</feature>
<organism evidence="9 10">
    <name type="scientific">Longispora fulva</name>
    <dbReference type="NCBI Taxonomy" id="619741"/>
    <lineage>
        <taxon>Bacteria</taxon>
        <taxon>Bacillati</taxon>
        <taxon>Actinomycetota</taxon>
        <taxon>Actinomycetes</taxon>
        <taxon>Micromonosporales</taxon>
        <taxon>Micromonosporaceae</taxon>
        <taxon>Longispora</taxon>
    </lineage>
</organism>
<name>A0A8J7GHI8_9ACTN</name>
<feature type="transmembrane region" description="Helical" evidence="7">
    <location>
        <begin position="48"/>
        <end position="69"/>
    </location>
</feature>
<dbReference type="Pfam" id="PF05977">
    <property type="entry name" value="MFS_3"/>
    <property type="match status" value="1"/>
</dbReference>
<evidence type="ECO:0000256" key="3">
    <source>
        <dbReference type="ARBA" id="ARBA00022475"/>
    </source>
</evidence>
<dbReference type="PANTHER" id="PTHR23513">
    <property type="entry name" value="INTEGRAL MEMBRANE EFFLUX PROTEIN-RELATED"/>
    <property type="match status" value="1"/>
</dbReference>
<dbReference type="GO" id="GO:0022857">
    <property type="term" value="F:transmembrane transporter activity"/>
    <property type="evidence" value="ECO:0007669"/>
    <property type="project" value="InterPro"/>
</dbReference>
<feature type="transmembrane region" description="Helical" evidence="7">
    <location>
        <begin position="222"/>
        <end position="243"/>
    </location>
</feature>
<accession>A0A8J7GHI8</accession>
<evidence type="ECO:0000313" key="9">
    <source>
        <dbReference type="EMBL" id="MBG6136985.1"/>
    </source>
</evidence>
<evidence type="ECO:0000256" key="5">
    <source>
        <dbReference type="ARBA" id="ARBA00022989"/>
    </source>
</evidence>
<keyword evidence="6 7" id="KW-0472">Membrane</keyword>
<dbReference type="RefSeq" id="WP_197003898.1">
    <property type="nucleotide sequence ID" value="NZ_BONS01000022.1"/>
</dbReference>
<dbReference type="EMBL" id="JADOUF010000001">
    <property type="protein sequence ID" value="MBG6136985.1"/>
    <property type="molecule type" value="Genomic_DNA"/>
</dbReference>
<gene>
    <name evidence="9" type="ORF">IW245_003179</name>
</gene>
<protein>
    <submittedName>
        <fullName evidence="9">MFS family permease</fullName>
    </submittedName>
</protein>
<reference evidence="9" key="1">
    <citation type="submission" date="2020-11" db="EMBL/GenBank/DDBJ databases">
        <title>Sequencing the genomes of 1000 actinobacteria strains.</title>
        <authorList>
            <person name="Klenk H.-P."/>
        </authorList>
    </citation>
    <scope>NUCLEOTIDE SEQUENCE</scope>
    <source>
        <strain evidence="9">DSM 45356</strain>
    </source>
</reference>
<keyword evidence="5 7" id="KW-1133">Transmembrane helix</keyword>
<evidence type="ECO:0000256" key="1">
    <source>
        <dbReference type="ARBA" id="ARBA00004429"/>
    </source>
</evidence>
<keyword evidence="4 7" id="KW-0812">Transmembrane</keyword>
<feature type="transmembrane region" description="Helical" evidence="7">
    <location>
        <begin position="288"/>
        <end position="305"/>
    </location>
</feature>
<dbReference type="InterPro" id="IPR020846">
    <property type="entry name" value="MFS_dom"/>
</dbReference>